<dbReference type="Proteomes" id="UP001259832">
    <property type="component" value="Unassembled WGS sequence"/>
</dbReference>
<reference evidence="2" key="1">
    <citation type="submission" date="2023-08" db="EMBL/GenBank/DDBJ databases">
        <title>Reference Genome Resource for the Citrus Pathogen Phytophthora citrophthora.</title>
        <authorList>
            <person name="Moller H."/>
            <person name="Coetzee B."/>
            <person name="Rose L.J."/>
            <person name="Van Niekerk J.M."/>
        </authorList>
    </citation>
    <scope>NUCLEOTIDE SEQUENCE</scope>
    <source>
        <strain evidence="2">STE-U-9442</strain>
    </source>
</reference>
<gene>
    <name evidence="2" type="ORF">P3T76_000039</name>
</gene>
<protein>
    <submittedName>
        <fullName evidence="2">PKS-NRPS hybrid synthetase</fullName>
    </submittedName>
</protein>
<comment type="caution">
    <text evidence="2">The sequence shown here is derived from an EMBL/GenBank/DDBJ whole genome shotgun (WGS) entry which is preliminary data.</text>
</comment>
<keyword evidence="3" id="KW-1185">Reference proteome</keyword>
<evidence type="ECO:0000313" key="3">
    <source>
        <dbReference type="Proteomes" id="UP001259832"/>
    </source>
</evidence>
<dbReference type="AlphaFoldDB" id="A0AAD9GZV9"/>
<dbReference type="PANTHER" id="PTHR47718:SF3">
    <property type="entry name" value="PROTEIN FAR1-RELATED SEQUENCE 5-LIKE"/>
    <property type="match status" value="1"/>
</dbReference>
<evidence type="ECO:0000259" key="1">
    <source>
        <dbReference type="Pfam" id="PF10551"/>
    </source>
</evidence>
<dbReference type="Pfam" id="PF10551">
    <property type="entry name" value="MULE"/>
    <property type="match status" value="1"/>
</dbReference>
<dbReference type="InterPro" id="IPR018289">
    <property type="entry name" value="MULE_transposase_dom"/>
</dbReference>
<accession>A0AAD9GZV9</accession>
<feature type="domain" description="MULE transposase" evidence="1">
    <location>
        <begin position="121"/>
        <end position="218"/>
    </location>
</feature>
<dbReference type="EMBL" id="JASMQC010000001">
    <property type="protein sequence ID" value="KAK1947749.1"/>
    <property type="molecule type" value="Genomic_DNA"/>
</dbReference>
<evidence type="ECO:0000313" key="2">
    <source>
        <dbReference type="EMBL" id="KAK1947749.1"/>
    </source>
</evidence>
<dbReference type="PANTHER" id="PTHR47718">
    <property type="entry name" value="OS01G0519700 PROTEIN"/>
    <property type="match status" value="1"/>
</dbReference>
<name>A0AAD9GZV9_9STRA</name>
<proteinExistence type="predicted"/>
<organism evidence="2 3">
    <name type="scientific">Phytophthora citrophthora</name>
    <dbReference type="NCBI Taxonomy" id="4793"/>
    <lineage>
        <taxon>Eukaryota</taxon>
        <taxon>Sar</taxon>
        <taxon>Stramenopiles</taxon>
        <taxon>Oomycota</taxon>
        <taxon>Peronosporomycetes</taxon>
        <taxon>Peronosporales</taxon>
        <taxon>Peronosporaceae</taxon>
        <taxon>Phytophthora</taxon>
    </lineage>
</organism>
<sequence length="513" mass="58461">MAQLQSAHGKLCTHEMEVEPTTTRLLWMFEYTLGIGNVAFNIIVVKRFQNSCVTDLFYSISCEHEILAIPKDIANAKDVWRREMLAIDTAIKIESDSNPRLMYLLWAHPQTLELSRHYMGVVVLDCTYKTNKHNWPLLNMVILTGLNKVLPLAQCWLPGEAEPNYTWAFESLKTLLKEIGIPEPRLFATGRDLACTNASDMVFPDVPKILCRWHINRNVSARVQGDLGTVRLDQPGPNGETKKNTVQTNVFMAEYYETLESKTEADFDAHCVALYKSKIVKCWTDKYAHFGCHDTSTVEGTHAKIKRWLESSKGELLTVFLKLLPWWISFANAISYQSAKDATIIPHRLRYDQHSAVVRVISTYALIETNKLWKMAHNLINSGADKPLCAGGFRHMYGRPCIHELVDMYESNGDLKILPEHFDEHWWILSTMSVQSVVFWSLQTGATIEAGAVRIVNTRLGTAPIPHVANCRGSRETTDPIPTLYRFYHSKRFWKKVHMKASTVRTVHGAIPD</sequence>